<name>A0A6A4SD78_SCOMX</name>
<dbReference type="Proteomes" id="UP000438429">
    <property type="component" value="Unassembled WGS sequence"/>
</dbReference>
<sequence>MSSKMLKRYEELRLHPYCERSAKNVFAKSQEPNRKRMRGAIVSAVKTRAGGEADPGGGVVVKQCGFEGFHRNIPALAVDLAKRRVCPKPVGLPESDFVLHWSGLRDSCFNSVVKDVENDVVIRLHQT</sequence>
<evidence type="ECO:0000313" key="2">
    <source>
        <dbReference type="Proteomes" id="UP000438429"/>
    </source>
</evidence>
<dbReference type="EMBL" id="VEVO01000014">
    <property type="protein sequence ID" value="KAF0032113.1"/>
    <property type="molecule type" value="Genomic_DNA"/>
</dbReference>
<proteinExistence type="predicted"/>
<organism evidence="1 2">
    <name type="scientific">Scophthalmus maximus</name>
    <name type="common">Turbot</name>
    <name type="synonym">Psetta maxima</name>
    <dbReference type="NCBI Taxonomy" id="52904"/>
    <lineage>
        <taxon>Eukaryota</taxon>
        <taxon>Metazoa</taxon>
        <taxon>Chordata</taxon>
        <taxon>Craniata</taxon>
        <taxon>Vertebrata</taxon>
        <taxon>Euteleostomi</taxon>
        <taxon>Actinopterygii</taxon>
        <taxon>Neopterygii</taxon>
        <taxon>Teleostei</taxon>
        <taxon>Neoteleostei</taxon>
        <taxon>Acanthomorphata</taxon>
        <taxon>Carangaria</taxon>
        <taxon>Pleuronectiformes</taxon>
        <taxon>Pleuronectoidei</taxon>
        <taxon>Scophthalmidae</taxon>
        <taxon>Scophthalmus</taxon>
    </lineage>
</organism>
<comment type="caution">
    <text evidence="1">The sequence shown here is derived from an EMBL/GenBank/DDBJ whole genome shotgun (WGS) entry which is preliminary data.</text>
</comment>
<reference evidence="1 2" key="1">
    <citation type="submission" date="2019-06" db="EMBL/GenBank/DDBJ databases">
        <title>Draft genomes of female and male turbot (Scophthalmus maximus).</title>
        <authorList>
            <person name="Xu H."/>
            <person name="Xu X.-W."/>
            <person name="Shao C."/>
            <person name="Chen S."/>
        </authorList>
    </citation>
    <scope>NUCLEOTIDE SEQUENCE [LARGE SCALE GENOMIC DNA]</scope>
    <source>
        <strain evidence="1">Ysfricsl-2016a</strain>
        <tissue evidence="1">Blood</tissue>
    </source>
</reference>
<dbReference type="AlphaFoldDB" id="A0A6A4SD78"/>
<evidence type="ECO:0000313" key="1">
    <source>
        <dbReference type="EMBL" id="KAF0032113.1"/>
    </source>
</evidence>
<protein>
    <submittedName>
        <fullName evidence="1">Uncharacterized protein</fullName>
    </submittedName>
</protein>
<accession>A0A6A4SD78</accession>
<gene>
    <name evidence="1" type="ORF">F2P81_016668</name>
</gene>